<dbReference type="InterPro" id="IPR029063">
    <property type="entry name" value="SAM-dependent_MTases_sf"/>
</dbReference>
<dbReference type="Pfam" id="PF05050">
    <property type="entry name" value="Methyltransf_21"/>
    <property type="match status" value="1"/>
</dbReference>
<keyword evidence="3" id="KW-1185">Reference proteome</keyword>
<dbReference type="GO" id="GO:0032259">
    <property type="term" value="P:methylation"/>
    <property type="evidence" value="ECO:0007669"/>
    <property type="project" value="UniProtKB-KW"/>
</dbReference>
<dbReference type="GO" id="GO:0008168">
    <property type="term" value="F:methyltransferase activity"/>
    <property type="evidence" value="ECO:0007669"/>
    <property type="project" value="UniProtKB-KW"/>
</dbReference>
<dbReference type="Proteomes" id="UP000606499">
    <property type="component" value="Unassembled WGS sequence"/>
</dbReference>
<protein>
    <submittedName>
        <fullName evidence="2">FkbM family methyltransferase</fullName>
    </submittedName>
</protein>
<evidence type="ECO:0000259" key="1">
    <source>
        <dbReference type="Pfam" id="PF05050"/>
    </source>
</evidence>
<keyword evidence="2" id="KW-0808">Transferase</keyword>
<organism evidence="2 3">
    <name type="scientific">Agathobaculum faecis</name>
    <dbReference type="NCBI Taxonomy" id="2763013"/>
    <lineage>
        <taxon>Bacteria</taxon>
        <taxon>Bacillati</taxon>
        <taxon>Bacillota</taxon>
        <taxon>Clostridia</taxon>
        <taxon>Eubacteriales</taxon>
        <taxon>Butyricicoccaceae</taxon>
        <taxon>Agathobaculum</taxon>
    </lineage>
</organism>
<dbReference type="NCBIfam" id="TIGR01444">
    <property type="entry name" value="fkbM_fam"/>
    <property type="match status" value="1"/>
</dbReference>
<reference evidence="2" key="1">
    <citation type="submission" date="2020-08" db="EMBL/GenBank/DDBJ databases">
        <title>Genome public.</title>
        <authorList>
            <person name="Liu C."/>
            <person name="Sun Q."/>
        </authorList>
    </citation>
    <scope>NUCLEOTIDE SEQUENCE</scope>
    <source>
        <strain evidence="2">NSJ-28</strain>
    </source>
</reference>
<gene>
    <name evidence="2" type="ORF">H8S45_00280</name>
</gene>
<accession>A0A923RUI7</accession>
<dbReference type="RefSeq" id="WP_107632066.1">
    <property type="nucleotide sequence ID" value="NZ_JACOPL010000001.1"/>
</dbReference>
<dbReference type="SUPFAM" id="SSF53335">
    <property type="entry name" value="S-adenosyl-L-methionine-dependent methyltransferases"/>
    <property type="match status" value="1"/>
</dbReference>
<name>A0A923RUI7_9FIRM</name>
<dbReference type="Gene3D" id="3.40.50.150">
    <property type="entry name" value="Vaccinia Virus protein VP39"/>
    <property type="match status" value="1"/>
</dbReference>
<sequence length="356" mass="40543">MDFLTLEQSVWPRLQEEKRPIVLYGMGDGADKILRQFERLGIQAAAVFASDEFVRGHSFRGFRVHRLDEVVDAFGEDILIVIAFASQRPEVLDKMYALDRRFDVVAPDVPVVEGAVFDEAFVRAHSGEMERAYALLADERSRTVFLDTVRFKLSGRLCYLCASETDKDEVFRTVLRLGPEERFADLGAYNGDTIRELLHYTGGRFTSVTALEPDRRSFRKLSAYAEEQLTGDITLEQAGAWSEDTVLCFSDQAGRQSRISHVGRETRMRALDSVLRGRPCTYLKMDVEGAEREALRGAAQTIRSWRPKLNLAAYHRSGDFFSLALQVHALCPDYRLYLRHHPYVPAWDTNLYAVCP</sequence>
<keyword evidence="2" id="KW-0489">Methyltransferase</keyword>
<dbReference type="InterPro" id="IPR006342">
    <property type="entry name" value="FkbM_mtfrase"/>
</dbReference>
<proteinExistence type="predicted"/>
<evidence type="ECO:0000313" key="2">
    <source>
        <dbReference type="EMBL" id="MBC5723913.1"/>
    </source>
</evidence>
<dbReference type="AlphaFoldDB" id="A0A923RUI7"/>
<evidence type="ECO:0000313" key="3">
    <source>
        <dbReference type="Proteomes" id="UP000606499"/>
    </source>
</evidence>
<comment type="caution">
    <text evidence="2">The sequence shown here is derived from an EMBL/GenBank/DDBJ whole genome shotgun (WGS) entry which is preliminary data.</text>
</comment>
<feature type="domain" description="Methyltransferase FkbM" evidence="1">
    <location>
        <begin position="185"/>
        <end position="343"/>
    </location>
</feature>
<dbReference type="EMBL" id="JACOPL010000001">
    <property type="protein sequence ID" value="MBC5723913.1"/>
    <property type="molecule type" value="Genomic_DNA"/>
</dbReference>